<evidence type="ECO:0008006" key="3">
    <source>
        <dbReference type="Google" id="ProtNLM"/>
    </source>
</evidence>
<dbReference type="SUPFAM" id="SSF49384">
    <property type="entry name" value="Carbohydrate-binding domain"/>
    <property type="match status" value="1"/>
</dbReference>
<dbReference type="EMBL" id="UOFH01000069">
    <property type="protein sequence ID" value="VAW59291.1"/>
    <property type="molecule type" value="Genomic_DNA"/>
</dbReference>
<keyword evidence="1" id="KW-1133">Transmembrane helix</keyword>
<name>A0A3B0WV35_9ZZZZ</name>
<gene>
    <name evidence="2" type="ORF">MNBD_GAMMA08-307</name>
</gene>
<protein>
    <recommendedName>
        <fullName evidence="3">Cohesin domain-containing protein</fullName>
    </recommendedName>
</protein>
<accession>A0A3B0WV35</accession>
<dbReference type="AlphaFoldDB" id="A0A3B0WV35"/>
<dbReference type="Gene3D" id="2.60.40.680">
    <property type="match status" value="1"/>
</dbReference>
<reference evidence="2" key="1">
    <citation type="submission" date="2018-06" db="EMBL/GenBank/DDBJ databases">
        <authorList>
            <person name="Zhirakovskaya E."/>
        </authorList>
    </citation>
    <scope>NUCLEOTIDE SEQUENCE</scope>
</reference>
<evidence type="ECO:0000313" key="2">
    <source>
        <dbReference type="EMBL" id="VAW59291.1"/>
    </source>
</evidence>
<keyword evidence="1" id="KW-0812">Transmembrane</keyword>
<keyword evidence="1" id="KW-0472">Membrane</keyword>
<dbReference type="InterPro" id="IPR008965">
    <property type="entry name" value="CBM2/CBM3_carb-bd_dom_sf"/>
</dbReference>
<organism evidence="2">
    <name type="scientific">hydrothermal vent metagenome</name>
    <dbReference type="NCBI Taxonomy" id="652676"/>
    <lineage>
        <taxon>unclassified sequences</taxon>
        <taxon>metagenomes</taxon>
        <taxon>ecological metagenomes</taxon>
    </lineage>
</organism>
<proteinExistence type="predicted"/>
<feature type="transmembrane region" description="Helical" evidence="1">
    <location>
        <begin position="162"/>
        <end position="180"/>
    </location>
</feature>
<dbReference type="CDD" id="cd08547">
    <property type="entry name" value="Type_II_cohesin"/>
    <property type="match status" value="1"/>
</dbReference>
<dbReference type="GO" id="GO:0030246">
    <property type="term" value="F:carbohydrate binding"/>
    <property type="evidence" value="ECO:0007669"/>
    <property type="project" value="InterPro"/>
</dbReference>
<sequence length="188" mass="19900">MNFMTKRLMLVIVTLFLSTGGHAATVSLSPASLVVGINETFTLELTGSDFNSGTLDGGGVNINFDPTVINVTNVVINTDVWEFYSTAGVIDNLAGTVNDISFNSFVTRTGNLNFATIEFTAVGSGVSALSLTENFFNPFATNGTPYLDLTFDQSISVSVQSVPVPAAVWLFISGLALVATQRRKLSIG</sequence>
<evidence type="ECO:0000256" key="1">
    <source>
        <dbReference type="SAM" id="Phobius"/>
    </source>
</evidence>